<proteinExistence type="predicted"/>
<dbReference type="AlphaFoldDB" id="A0AAU9G878"/>
<sequence>MLLHFVGFWLLLSVCLLHVASQENSTVAGNATDTKIVMVRQLHKKDEQKKDLLNMVIHKVLPGDPYYRVFDGDQAKARSYTNKIWQRLLNRYDSMLI</sequence>
<feature type="signal peptide" evidence="1">
    <location>
        <begin position="1"/>
        <end position="22"/>
    </location>
</feature>
<accession>A0AAU9G878</accession>
<evidence type="ECO:0000256" key="1">
    <source>
        <dbReference type="SAM" id="SignalP"/>
    </source>
</evidence>
<dbReference type="EMBL" id="AP029267">
    <property type="protein sequence ID" value="BFG04793.1"/>
    <property type="molecule type" value="Genomic_DNA"/>
</dbReference>
<feature type="chain" id="PRO_5044009516" evidence="1">
    <location>
        <begin position="23"/>
        <end position="97"/>
    </location>
</feature>
<dbReference type="Proteomes" id="UP001500889">
    <property type="component" value="Chromosome E"/>
</dbReference>
<organism evidence="2 3">
    <name type="scientific">Drosophila madeirensis</name>
    <name type="common">Fruit fly</name>
    <dbReference type="NCBI Taxonomy" id="30013"/>
    <lineage>
        <taxon>Eukaryota</taxon>
        <taxon>Metazoa</taxon>
        <taxon>Ecdysozoa</taxon>
        <taxon>Arthropoda</taxon>
        <taxon>Hexapoda</taxon>
        <taxon>Insecta</taxon>
        <taxon>Pterygota</taxon>
        <taxon>Neoptera</taxon>
        <taxon>Endopterygota</taxon>
        <taxon>Diptera</taxon>
        <taxon>Brachycera</taxon>
        <taxon>Muscomorpha</taxon>
        <taxon>Ephydroidea</taxon>
        <taxon>Drosophilidae</taxon>
        <taxon>Drosophila</taxon>
        <taxon>Sophophora</taxon>
    </lineage>
</organism>
<reference evidence="2 3" key="1">
    <citation type="submission" date="2024-02" db="EMBL/GenBank/DDBJ databases">
        <title>A chromosome-level genome assembly of Drosophila madeirensis, a fruit fly species endemic to Madeira island.</title>
        <authorList>
            <person name="Tomihara K."/>
            <person name="Llopart A."/>
            <person name="Yamamoto D."/>
        </authorList>
    </citation>
    <scope>NUCLEOTIDE SEQUENCE [LARGE SCALE GENOMIC DNA]</scope>
    <source>
        <strain evidence="2 3">RF1</strain>
    </source>
</reference>
<evidence type="ECO:0000313" key="2">
    <source>
        <dbReference type="EMBL" id="BFG04793.1"/>
    </source>
</evidence>
<name>A0AAU9G878_DROMD</name>
<keyword evidence="3" id="KW-1185">Reference proteome</keyword>
<protein>
    <submittedName>
        <fullName evidence="2">Uncharacterized protein</fullName>
    </submittedName>
</protein>
<evidence type="ECO:0000313" key="3">
    <source>
        <dbReference type="Proteomes" id="UP001500889"/>
    </source>
</evidence>
<gene>
    <name evidence="2" type="ORF">DMAD_03667</name>
</gene>
<keyword evidence="1" id="KW-0732">Signal</keyword>